<dbReference type="CDD" id="cd00090">
    <property type="entry name" value="HTH_ARSR"/>
    <property type="match status" value="1"/>
</dbReference>
<dbReference type="NCBIfam" id="NF033788">
    <property type="entry name" value="HTH_metalloreg"/>
    <property type="match status" value="1"/>
</dbReference>
<protein>
    <submittedName>
        <fullName evidence="3">Metalloregulator ArsR/SmtB family transcription factor</fullName>
    </submittedName>
</protein>
<dbReference type="Gene3D" id="1.10.10.10">
    <property type="entry name" value="Winged helix-like DNA-binding domain superfamily/Winged helix DNA-binding domain"/>
    <property type="match status" value="1"/>
</dbReference>
<feature type="region of interest" description="Disordered" evidence="1">
    <location>
        <begin position="108"/>
        <end position="137"/>
    </location>
</feature>
<sequence length="137" mass="14881">MTEDQLDAVFGALADRTRRAILARLTEGDATVAELAAPFAMSQPAVSRHLKVLEGAGLISRTRQATARLSHLEGGPLQEVTGWLGTYREYWPEAHERLDALLAALNEPSPADIGRPRVRTGRGRPGRTATPIQEEST</sequence>
<dbReference type="SMART" id="SM00418">
    <property type="entry name" value="HTH_ARSR"/>
    <property type="match status" value="1"/>
</dbReference>
<dbReference type="InterPro" id="IPR011991">
    <property type="entry name" value="ArsR-like_HTH"/>
</dbReference>
<dbReference type="PANTHER" id="PTHR38600:SF2">
    <property type="entry name" value="SLL0088 PROTEIN"/>
    <property type="match status" value="1"/>
</dbReference>
<dbReference type="SUPFAM" id="SSF46785">
    <property type="entry name" value="Winged helix' DNA-binding domain"/>
    <property type="match status" value="1"/>
</dbReference>
<dbReference type="InterPro" id="IPR001845">
    <property type="entry name" value="HTH_ArsR_DNA-bd_dom"/>
</dbReference>
<dbReference type="RefSeq" id="WP_154768178.1">
    <property type="nucleotide sequence ID" value="NZ_WLYK01000002.1"/>
</dbReference>
<proteinExistence type="predicted"/>
<dbReference type="EMBL" id="WLYK01000002">
    <property type="protein sequence ID" value="MTD14169.1"/>
    <property type="molecule type" value="Genomic_DNA"/>
</dbReference>
<dbReference type="PROSITE" id="PS50987">
    <property type="entry name" value="HTH_ARSR_2"/>
    <property type="match status" value="1"/>
</dbReference>
<feature type="compositionally biased region" description="Basic residues" evidence="1">
    <location>
        <begin position="116"/>
        <end position="125"/>
    </location>
</feature>
<evidence type="ECO:0000256" key="1">
    <source>
        <dbReference type="SAM" id="MobiDB-lite"/>
    </source>
</evidence>
<dbReference type="InterPro" id="IPR036390">
    <property type="entry name" value="WH_DNA-bd_sf"/>
</dbReference>
<dbReference type="PRINTS" id="PR00778">
    <property type="entry name" value="HTHARSR"/>
</dbReference>
<evidence type="ECO:0000259" key="2">
    <source>
        <dbReference type="PROSITE" id="PS50987"/>
    </source>
</evidence>
<dbReference type="GO" id="GO:0003700">
    <property type="term" value="F:DNA-binding transcription factor activity"/>
    <property type="evidence" value="ECO:0007669"/>
    <property type="project" value="InterPro"/>
</dbReference>
<dbReference type="Pfam" id="PF01022">
    <property type="entry name" value="HTH_5"/>
    <property type="match status" value="1"/>
</dbReference>
<reference evidence="3 4" key="1">
    <citation type="submission" date="2019-11" db="EMBL/GenBank/DDBJ databases">
        <authorList>
            <person name="Jiang L.-Q."/>
        </authorList>
    </citation>
    <scope>NUCLEOTIDE SEQUENCE [LARGE SCALE GENOMIC DNA]</scope>
    <source>
        <strain evidence="3 4">YIM 132087</strain>
    </source>
</reference>
<dbReference type="Proteomes" id="UP000460221">
    <property type="component" value="Unassembled WGS sequence"/>
</dbReference>
<comment type="caution">
    <text evidence="3">The sequence shown here is derived from an EMBL/GenBank/DDBJ whole genome shotgun (WGS) entry which is preliminary data.</text>
</comment>
<name>A0A7K1FLB0_9ACTN</name>
<dbReference type="PANTHER" id="PTHR38600">
    <property type="entry name" value="TRANSCRIPTIONAL REGULATORY PROTEIN"/>
    <property type="match status" value="1"/>
</dbReference>
<keyword evidence="4" id="KW-1185">Reference proteome</keyword>
<evidence type="ECO:0000313" key="4">
    <source>
        <dbReference type="Proteomes" id="UP000460221"/>
    </source>
</evidence>
<feature type="domain" description="HTH arsR-type" evidence="2">
    <location>
        <begin position="1"/>
        <end position="95"/>
    </location>
</feature>
<accession>A0A7K1FLB0</accession>
<gene>
    <name evidence="3" type="ORF">GIS00_09450</name>
</gene>
<dbReference type="InterPro" id="IPR036388">
    <property type="entry name" value="WH-like_DNA-bd_sf"/>
</dbReference>
<evidence type="ECO:0000313" key="3">
    <source>
        <dbReference type="EMBL" id="MTD14169.1"/>
    </source>
</evidence>
<organism evidence="3 4">
    <name type="scientific">Nakamurella alba</name>
    <dbReference type="NCBI Taxonomy" id="2665158"/>
    <lineage>
        <taxon>Bacteria</taxon>
        <taxon>Bacillati</taxon>
        <taxon>Actinomycetota</taxon>
        <taxon>Actinomycetes</taxon>
        <taxon>Nakamurellales</taxon>
        <taxon>Nakamurellaceae</taxon>
        <taxon>Nakamurella</taxon>
    </lineage>
</organism>
<dbReference type="AlphaFoldDB" id="A0A7K1FLB0"/>